<dbReference type="PANTHER" id="PTHR46512:SF9">
    <property type="entry name" value="PEPTIDYLPROLYL ISOMERASE"/>
    <property type="match status" value="1"/>
</dbReference>
<keyword evidence="4" id="KW-0413">Isomerase</keyword>
<evidence type="ECO:0000313" key="7">
    <source>
        <dbReference type="EMBL" id="CAK9077536.1"/>
    </source>
</evidence>
<organism evidence="7 8">
    <name type="scientific">Durusdinium trenchii</name>
    <dbReference type="NCBI Taxonomy" id="1381693"/>
    <lineage>
        <taxon>Eukaryota</taxon>
        <taxon>Sar</taxon>
        <taxon>Alveolata</taxon>
        <taxon>Dinophyceae</taxon>
        <taxon>Suessiales</taxon>
        <taxon>Symbiodiniaceae</taxon>
        <taxon>Durusdinium</taxon>
    </lineage>
</organism>
<evidence type="ECO:0000256" key="5">
    <source>
        <dbReference type="SAM" id="Coils"/>
    </source>
</evidence>
<keyword evidence="5" id="KW-0175">Coiled coil</keyword>
<dbReference type="Gene3D" id="3.40.50.1820">
    <property type="entry name" value="alpha/beta hydrolase"/>
    <property type="match status" value="1"/>
</dbReference>
<dbReference type="PANTHER" id="PTHR46512">
    <property type="entry name" value="PEPTIDYLPROLYL ISOMERASE"/>
    <property type="match status" value="1"/>
</dbReference>
<feature type="coiled-coil region" evidence="5">
    <location>
        <begin position="609"/>
        <end position="636"/>
    </location>
</feature>
<reference evidence="7 8" key="1">
    <citation type="submission" date="2024-02" db="EMBL/GenBank/DDBJ databases">
        <authorList>
            <person name="Chen Y."/>
            <person name="Shah S."/>
            <person name="Dougan E. K."/>
            <person name="Thang M."/>
            <person name="Chan C."/>
        </authorList>
    </citation>
    <scope>NUCLEOTIDE SEQUENCE [LARGE SCALE GENOMIC DNA]</scope>
</reference>
<proteinExistence type="predicted"/>
<evidence type="ECO:0000256" key="3">
    <source>
        <dbReference type="ARBA" id="ARBA00023110"/>
    </source>
</evidence>
<dbReference type="InterPro" id="IPR029058">
    <property type="entry name" value="AB_hydrolase_fold"/>
</dbReference>
<name>A0ABP0PP31_9DINO</name>
<dbReference type="SMART" id="SM00028">
    <property type="entry name" value="TPR"/>
    <property type="match status" value="2"/>
</dbReference>
<protein>
    <recommendedName>
        <fullName evidence="2">peptidylprolyl isomerase</fullName>
        <ecNumber evidence="2">5.2.1.8</ecNumber>
    </recommendedName>
</protein>
<feature type="region of interest" description="Disordered" evidence="6">
    <location>
        <begin position="1"/>
        <end position="24"/>
    </location>
</feature>
<evidence type="ECO:0000256" key="4">
    <source>
        <dbReference type="ARBA" id="ARBA00023235"/>
    </source>
</evidence>
<dbReference type="SUPFAM" id="SSF53474">
    <property type="entry name" value="alpha/beta-Hydrolases"/>
    <property type="match status" value="1"/>
</dbReference>
<accession>A0ABP0PP31</accession>
<dbReference type="EMBL" id="CAXAMN010023428">
    <property type="protein sequence ID" value="CAK9077536.1"/>
    <property type="molecule type" value="Genomic_DNA"/>
</dbReference>
<dbReference type="InterPro" id="IPR050754">
    <property type="entry name" value="FKBP4/5/8-like"/>
</dbReference>
<dbReference type="Gene3D" id="1.25.40.10">
    <property type="entry name" value="Tetratricopeptide repeat domain"/>
    <property type="match status" value="1"/>
</dbReference>
<dbReference type="Pfam" id="PF14559">
    <property type="entry name" value="TPR_19"/>
    <property type="match status" value="1"/>
</dbReference>
<dbReference type="InterPro" id="IPR011990">
    <property type="entry name" value="TPR-like_helical_dom_sf"/>
</dbReference>
<evidence type="ECO:0000256" key="2">
    <source>
        <dbReference type="ARBA" id="ARBA00013194"/>
    </source>
</evidence>
<comment type="caution">
    <text evidence="7">The sequence shown here is derived from an EMBL/GenBank/DDBJ whole genome shotgun (WGS) entry which is preliminary data.</text>
</comment>
<keyword evidence="8" id="KW-1185">Reference proteome</keyword>
<gene>
    <name evidence="7" type="ORF">CCMP2556_LOCUS38231</name>
</gene>
<evidence type="ECO:0000313" key="8">
    <source>
        <dbReference type="Proteomes" id="UP001642484"/>
    </source>
</evidence>
<keyword evidence="3" id="KW-0697">Rotamase</keyword>
<evidence type="ECO:0000256" key="1">
    <source>
        <dbReference type="ARBA" id="ARBA00000971"/>
    </source>
</evidence>
<dbReference type="SUPFAM" id="SSF48452">
    <property type="entry name" value="TPR-like"/>
    <property type="match status" value="2"/>
</dbReference>
<dbReference type="EC" id="5.2.1.8" evidence="2"/>
<dbReference type="Proteomes" id="UP001642484">
    <property type="component" value="Unassembled WGS sequence"/>
</dbReference>
<dbReference type="InterPro" id="IPR019734">
    <property type="entry name" value="TPR_rpt"/>
</dbReference>
<comment type="catalytic activity">
    <reaction evidence="1">
        <text>[protein]-peptidylproline (omega=180) = [protein]-peptidylproline (omega=0)</text>
        <dbReference type="Rhea" id="RHEA:16237"/>
        <dbReference type="Rhea" id="RHEA-COMP:10747"/>
        <dbReference type="Rhea" id="RHEA-COMP:10748"/>
        <dbReference type="ChEBI" id="CHEBI:83833"/>
        <dbReference type="ChEBI" id="CHEBI:83834"/>
        <dbReference type="EC" id="5.2.1.8"/>
    </reaction>
</comment>
<evidence type="ECO:0000256" key="6">
    <source>
        <dbReference type="SAM" id="MobiDB-lite"/>
    </source>
</evidence>
<sequence>MFEGPSFGSFGPDTDSQGPPLAELGGIDLKMVSEGAEEQGNDSIATSALKAVKVDSTPALQNAQICEPEVLNTECTSEDQPEPLVGLPRAGVRTRLARFQGLEYQLYLPSTWRDDAPPRTYPVVVFLHGAGDGKFSVMNSQSLPRLLTRNQSTCFDHRTCWCLPKEYERATAMKEAPIQSPEAFLSEEEDLWSPMASCNFAQTFPAITVMPQGWTVGQRIGWSFERLQKVKQLTQHVLQTYHGDPARVSLTGQSAGGAGAWRFAVDFGQLWSSVSVVCAPAPPQLAQELEGLPIWVIGDAGDGERGNDALVEALKRRHTGLVRYTRYTKAPPPPDPKYNFMLGHGSYDLIYRDPRLWQWALDQQRPSAVDAWKDRSPRVRSRCRAGEVPDGHKSRCELANMESKILGWLEPSCLEALLQRGLALLELGRPSAADHVLREGLQADGSAVLARSAPESQEVLDQLETYLKDEALLQQVQKLRETGNEHVRQGRYADASWCYEDCLQVLWGKDLIFPSEVKERAQRAVTGLWRQIRAAETAVLTNLSLCCLQGEVDWAPSPERAMQLCEIALTYDPDHVKAMRRMAHAFMALQRYEDAEAVLTSAARKRPQDASLRQDLKRAQHRADEVRRKARDWEREAFRDLFERLPGFATPEACNGEDQEDRWPETQFPTPQKCLGTQEVQDYVTHLSESLQQEGEAAYMMELLYTIRHAVEMQWGSGSGKQLPRIVPLVQALTRSMGVVKTHEPGKAIETEPEHTFDAIPMKPLEGTKVKTAIEVIKYVPEHGLDVGILVTLINEKKFNQLPGPLALQADIPIPFAMQMVFRKLSVKEYQVLRHFTFDQKLDVRLLKSAVSGDLYILDYGKNFRNGQAGCQLLLEKFVSKKIVKAKEKSALELGFDYIKTNGPRSNMGNRQTEWAEIETHREGSPIFGWTAGLVKESLRGYANSNIFVEPTHNYFPTMHDLSNLFLEEVLCPLLPDMKTKTLVMLGNAGAGKTPAAQAIAMAFSEYWILRAGHEHELRPSFRLSNSLENLRGEPGLRERPDILDDSDMSNIPLPKVKAFLDSSLAETFTVERWTATKFVLNQLRVICDNRVHAEAEEGLKIGQTEIPFHVFMDYIKTAFHEKAQREDIQACLKRSHFILNMNEAIYVRPAGAGELPVRIVRYPETDNREVIKDFIAPEGKPIIAQMMEGNPTPPSNWLQKRQWCHDLLTYMIETNNLEIPPARTIRGRSLFGGTPSIQESTLAASPEHAFDRPGVPFLQVKQEPSSPDRARFPALKRMRTSEVISLDTPSPAKRCCASSRFAEDDDDGFPQPGDLMMLSMKAWSMSE</sequence>